<dbReference type="RefSeq" id="WP_127018050.1">
    <property type="nucleotide sequence ID" value="NZ_CP016379.1"/>
</dbReference>
<dbReference type="AlphaFoldDB" id="A0A3Q9HSD3"/>
<keyword evidence="2" id="KW-1185">Reference proteome</keyword>
<dbReference type="InterPro" id="IPR036280">
    <property type="entry name" value="Multihaem_cyt_sf"/>
</dbReference>
<evidence type="ECO:0000313" key="2">
    <source>
        <dbReference type="Proteomes" id="UP000267250"/>
    </source>
</evidence>
<dbReference type="Proteomes" id="UP000267250">
    <property type="component" value="Chromosome"/>
</dbReference>
<evidence type="ECO:0008006" key="3">
    <source>
        <dbReference type="Google" id="ProtNLM"/>
    </source>
</evidence>
<dbReference type="NCBIfam" id="TIGR01909">
    <property type="entry name" value="C_GCAxxG_C_C"/>
    <property type="match status" value="1"/>
</dbReference>
<protein>
    <recommendedName>
        <fullName evidence="3">C_GCAxxG_C_C family protein</fullName>
    </recommendedName>
</protein>
<dbReference type="OrthoDB" id="1624765at2"/>
<dbReference type="InterPro" id="IPR010181">
    <property type="entry name" value="CGCAxxGCC_motif"/>
</dbReference>
<evidence type="ECO:0000313" key="1">
    <source>
        <dbReference type="EMBL" id="AZR74681.1"/>
    </source>
</evidence>
<dbReference type="Pfam" id="PF09719">
    <property type="entry name" value="C_GCAxxG_C_C"/>
    <property type="match status" value="1"/>
</dbReference>
<name>A0A3Q9HSD3_9FIRM</name>
<organism evidence="1 2">
    <name type="scientific">Anoxybacter fermentans</name>
    <dbReference type="NCBI Taxonomy" id="1323375"/>
    <lineage>
        <taxon>Bacteria</taxon>
        <taxon>Bacillati</taxon>
        <taxon>Bacillota</taxon>
        <taxon>Clostridia</taxon>
        <taxon>Halanaerobiales</taxon>
        <taxon>Anoxybacter</taxon>
    </lineage>
</organism>
<gene>
    <name evidence="1" type="ORF">BBF96_15675</name>
</gene>
<reference evidence="1 2" key="1">
    <citation type="submission" date="2016-07" db="EMBL/GenBank/DDBJ databases">
        <title>Genome and transcriptome analysis of iron-reducing fermentative bacteria Anoxybacter fermentans.</title>
        <authorList>
            <person name="Zeng X."/>
            <person name="Shao Z."/>
        </authorList>
    </citation>
    <scope>NUCLEOTIDE SEQUENCE [LARGE SCALE GENOMIC DNA]</scope>
    <source>
        <strain evidence="1 2">DY22613</strain>
    </source>
</reference>
<dbReference type="KEGG" id="aft:BBF96_15675"/>
<sequence length="159" mass="17774">MTEEQMIQKARKLAAERYKKGEFLCAEAVLYTINELLEKPFPDEIVKLASGFPAGIGESGCVCGAISGGVMALGLVFGRTEPGKKCPKIYPAARELHDWFKKNYKSTCCRVLTRNFKFGSKEHIKQCIEITGDVAGKTMELIFKYQKTGRLKLLFKKLG</sequence>
<dbReference type="EMBL" id="CP016379">
    <property type="protein sequence ID" value="AZR74681.1"/>
    <property type="molecule type" value="Genomic_DNA"/>
</dbReference>
<proteinExistence type="predicted"/>
<accession>A0A3Q9HSD3</accession>
<dbReference type="SUPFAM" id="SSF48695">
    <property type="entry name" value="Multiheme cytochromes"/>
    <property type="match status" value="1"/>
</dbReference>